<dbReference type="AlphaFoldDB" id="A0A1W1IAX6"/>
<keyword evidence="7 9" id="KW-0564">Palmitate</keyword>
<keyword evidence="4 9" id="KW-0812">Transmembrane</keyword>
<evidence type="ECO:0000256" key="4">
    <source>
        <dbReference type="ARBA" id="ARBA00022692"/>
    </source>
</evidence>
<reference evidence="10 11" key="1">
    <citation type="submission" date="2017-03" db="EMBL/GenBank/DDBJ databases">
        <authorList>
            <person name="Afonso C.L."/>
            <person name="Miller P.J."/>
            <person name="Scott M.A."/>
            <person name="Spackman E."/>
            <person name="Goraichik I."/>
            <person name="Dimitrov K.M."/>
            <person name="Suarez D.L."/>
            <person name="Swayne D.E."/>
        </authorList>
    </citation>
    <scope>NUCLEOTIDE SEQUENCE [LARGE SCALE GENOMIC DNA]</scope>
    <source>
        <strain evidence="10">Genome sequencing of Nitrospira japonica strain NJ11</strain>
    </source>
</reference>
<evidence type="ECO:0000256" key="7">
    <source>
        <dbReference type="ARBA" id="ARBA00023139"/>
    </source>
</evidence>
<dbReference type="PANTHER" id="PTHR30203">
    <property type="entry name" value="OUTER MEMBRANE CATION EFFLUX PROTEIN"/>
    <property type="match status" value="1"/>
</dbReference>
<dbReference type="Gene3D" id="2.20.200.10">
    <property type="entry name" value="Outer membrane efflux proteins (OEP)"/>
    <property type="match status" value="1"/>
</dbReference>
<dbReference type="RefSeq" id="WP_231989427.1">
    <property type="nucleotide sequence ID" value="NZ_LT828648.1"/>
</dbReference>
<dbReference type="NCBIfam" id="TIGR01845">
    <property type="entry name" value="outer_NodT"/>
    <property type="match status" value="1"/>
</dbReference>
<evidence type="ECO:0000256" key="9">
    <source>
        <dbReference type="RuleBase" id="RU362097"/>
    </source>
</evidence>
<dbReference type="InterPro" id="IPR003423">
    <property type="entry name" value="OMP_efflux"/>
</dbReference>
<comment type="similarity">
    <text evidence="2 9">Belongs to the outer membrane factor (OMF) (TC 1.B.17) family.</text>
</comment>
<protein>
    <submittedName>
        <fullName evidence="10">Putative Multidrug resistance outer membrane protein</fullName>
    </submittedName>
</protein>
<gene>
    <name evidence="10" type="ORF">NSJP_3882</name>
</gene>
<accession>A0A1W1IAX6</accession>
<keyword evidence="5" id="KW-0732">Signal</keyword>
<sequence>MTRTFRTAMRAGFSAVGAYALLITAGCAWIPKGDPPAAYLDTPELKETLEEVSNRLQNWPDDRWWEQFKNPELNGLMGQALKDNPGLKAASARLREAQALVRVEGARLLPFLEADASLTYERISQHGVFAALNPEVAGAHILLGVINPLSLRYEFDFWGKNRATIEAALGQAAAEEAEQAEIRLRLTAGIARAYFRGQALHRQLELVRSIVELRRGLRRLAETRYELGLDTDLAVKQSIAEYEAAAKRLSGVRDQLDVQRHLLARLIGKGPDEALRFFGKTGVTIPEQIPVPEHLSMGLLVHRPDLAAALYRADSAARMVKVAKTQFYPTIDLTAFAGFNALTLTKGADKLANFLFSGQSFSYGMAPGLRLPIFEGGRLRGELAAHRAEYDAAVELYNDTLLGALREVADSLSAWQSTREMLDSHRRLVTALSEDWRLAKVRLVSGLDDDREVLRHRYPVLEQEYAMRALESDQLVSAVDLIEALGGGYRNDDVSKRPAQQAG</sequence>
<dbReference type="EMBL" id="LT828648">
    <property type="protein sequence ID" value="SLM50049.1"/>
    <property type="molecule type" value="Genomic_DNA"/>
</dbReference>
<evidence type="ECO:0000313" key="11">
    <source>
        <dbReference type="Proteomes" id="UP000192042"/>
    </source>
</evidence>
<evidence type="ECO:0000256" key="5">
    <source>
        <dbReference type="ARBA" id="ARBA00022729"/>
    </source>
</evidence>
<evidence type="ECO:0000256" key="6">
    <source>
        <dbReference type="ARBA" id="ARBA00023136"/>
    </source>
</evidence>
<evidence type="ECO:0000256" key="3">
    <source>
        <dbReference type="ARBA" id="ARBA00022452"/>
    </source>
</evidence>
<dbReference type="PROSITE" id="PS51257">
    <property type="entry name" value="PROKAR_LIPOPROTEIN"/>
    <property type="match status" value="1"/>
</dbReference>
<proteinExistence type="inferred from homology"/>
<name>A0A1W1IAX6_9BACT</name>
<dbReference type="SUPFAM" id="SSF56954">
    <property type="entry name" value="Outer membrane efflux proteins (OEP)"/>
    <property type="match status" value="1"/>
</dbReference>
<dbReference type="Proteomes" id="UP000192042">
    <property type="component" value="Chromosome I"/>
</dbReference>
<dbReference type="Pfam" id="PF02321">
    <property type="entry name" value="OEP"/>
    <property type="match status" value="2"/>
</dbReference>
<comment type="subcellular location">
    <subcellularLocation>
        <location evidence="9">Cell membrane</location>
        <topology evidence="9">Lipid-anchor</topology>
    </subcellularLocation>
    <subcellularLocation>
        <location evidence="1">Membrane</location>
    </subcellularLocation>
</comment>
<evidence type="ECO:0000256" key="2">
    <source>
        <dbReference type="ARBA" id="ARBA00007613"/>
    </source>
</evidence>
<dbReference type="GO" id="GO:0005886">
    <property type="term" value="C:plasma membrane"/>
    <property type="evidence" value="ECO:0007669"/>
    <property type="project" value="UniProtKB-SubCell"/>
</dbReference>
<dbReference type="PANTHER" id="PTHR30203:SF20">
    <property type="entry name" value="MULTIDRUG RESISTANCE OUTER MEMBRANE PROTEIN MDTP-RELATED"/>
    <property type="match status" value="1"/>
</dbReference>
<dbReference type="GO" id="GO:0015562">
    <property type="term" value="F:efflux transmembrane transporter activity"/>
    <property type="evidence" value="ECO:0007669"/>
    <property type="project" value="InterPro"/>
</dbReference>
<organism evidence="10 11">
    <name type="scientific">Nitrospira japonica</name>
    <dbReference type="NCBI Taxonomy" id="1325564"/>
    <lineage>
        <taxon>Bacteria</taxon>
        <taxon>Pseudomonadati</taxon>
        <taxon>Nitrospirota</taxon>
        <taxon>Nitrospiria</taxon>
        <taxon>Nitrospirales</taxon>
        <taxon>Nitrospiraceae</taxon>
        <taxon>Nitrospira</taxon>
    </lineage>
</organism>
<keyword evidence="11" id="KW-1185">Reference proteome</keyword>
<dbReference type="InterPro" id="IPR010131">
    <property type="entry name" value="MdtP/NodT-like"/>
</dbReference>
<dbReference type="Gene3D" id="1.20.1600.10">
    <property type="entry name" value="Outer membrane efflux proteins (OEP)"/>
    <property type="match status" value="1"/>
</dbReference>
<keyword evidence="8 9" id="KW-0449">Lipoprotein</keyword>
<evidence type="ECO:0000256" key="1">
    <source>
        <dbReference type="ARBA" id="ARBA00004370"/>
    </source>
</evidence>
<keyword evidence="3 9" id="KW-1134">Transmembrane beta strand</keyword>
<keyword evidence="6 9" id="KW-0472">Membrane</keyword>
<evidence type="ECO:0000256" key="8">
    <source>
        <dbReference type="ARBA" id="ARBA00023288"/>
    </source>
</evidence>
<evidence type="ECO:0000313" key="10">
    <source>
        <dbReference type="EMBL" id="SLM50049.1"/>
    </source>
</evidence>
<dbReference type="KEGG" id="nja:NSJP_3882"/>
<dbReference type="STRING" id="1325564.NSJP_3882"/>